<evidence type="ECO:0000256" key="3">
    <source>
        <dbReference type="ARBA" id="ARBA00009850"/>
    </source>
</evidence>
<dbReference type="OrthoDB" id="9792386at2"/>
<dbReference type="AlphaFoldDB" id="A0A4V6CRQ6"/>
<evidence type="ECO:0000259" key="9">
    <source>
        <dbReference type="Pfam" id="PF00576"/>
    </source>
</evidence>
<evidence type="ECO:0000256" key="1">
    <source>
        <dbReference type="ARBA" id="ARBA00001043"/>
    </source>
</evidence>
<dbReference type="PANTHER" id="PTHR10395:SF7">
    <property type="entry name" value="5-HYDROXYISOURATE HYDROLASE"/>
    <property type="match status" value="1"/>
</dbReference>
<evidence type="ECO:0000256" key="8">
    <source>
        <dbReference type="RuleBase" id="RU361270"/>
    </source>
</evidence>
<evidence type="ECO:0000256" key="7">
    <source>
        <dbReference type="PIRSR" id="PIRSR600895-51"/>
    </source>
</evidence>
<keyword evidence="6 8" id="KW-0378">Hydrolase</keyword>
<comment type="catalytic activity">
    <reaction evidence="1 8">
        <text>5-hydroxyisourate + H2O = 5-hydroxy-2-oxo-4-ureido-2,5-dihydro-1H-imidazole-5-carboxylate + H(+)</text>
        <dbReference type="Rhea" id="RHEA:23736"/>
        <dbReference type="ChEBI" id="CHEBI:15377"/>
        <dbReference type="ChEBI" id="CHEBI:15378"/>
        <dbReference type="ChEBI" id="CHEBI:18072"/>
        <dbReference type="ChEBI" id="CHEBI:58639"/>
        <dbReference type="EC" id="3.5.2.17"/>
    </reaction>
</comment>
<feature type="binding site" evidence="7">
    <location>
        <position position="109"/>
    </location>
    <ligand>
        <name>substrate</name>
    </ligand>
</feature>
<dbReference type="InterPro" id="IPR014306">
    <property type="entry name" value="Hydroxyisourate_hydrolase"/>
</dbReference>
<dbReference type="InterPro" id="IPR023418">
    <property type="entry name" value="Thyroxine_BS"/>
</dbReference>
<evidence type="ECO:0000256" key="4">
    <source>
        <dbReference type="ARBA" id="ARBA00011881"/>
    </source>
</evidence>
<evidence type="ECO:0000256" key="6">
    <source>
        <dbReference type="ARBA" id="ARBA00022801"/>
    </source>
</evidence>
<feature type="binding site" evidence="7">
    <location>
        <position position="7"/>
    </location>
    <ligand>
        <name>substrate</name>
    </ligand>
</feature>
<dbReference type="SUPFAM" id="SSF49472">
    <property type="entry name" value="Transthyretin (synonym: prealbumin)"/>
    <property type="match status" value="1"/>
</dbReference>
<name>A0A4V6CRQ6_9ACTN</name>
<dbReference type="Gene3D" id="2.60.40.180">
    <property type="entry name" value="Transthyretin/hydroxyisourate hydrolase domain"/>
    <property type="match status" value="1"/>
</dbReference>
<feature type="binding site" evidence="7">
    <location>
        <position position="46"/>
    </location>
    <ligand>
        <name>substrate</name>
    </ligand>
</feature>
<dbReference type="GO" id="GO:0033971">
    <property type="term" value="F:hydroxyisourate hydrolase activity"/>
    <property type="evidence" value="ECO:0007669"/>
    <property type="project" value="UniProtKB-EC"/>
</dbReference>
<proteinExistence type="inferred from homology"/>
<dbReference type="InterPro" id="IPR036817">
    <property type="entry name" value="Transthyretin/HIU_hydrolase_sf"/>
</dbReference>
<dbReference type="EC" id="3.5.2.17" evidence="8"/>
<dbReference type="Pfam" id="PF00576">
    <property type="entry name" value="Transthyretin"/>
    <property type="match status" value="1"/>
</dbReference>
<dbReference type="NCBIfam" id="TIGR02962">
    <property type="entry name" value="hdxy_isourate"/>
    <property type="match status" value="1"/>
</dbReference>
<dbReference type="PROSITE" id="PS00768">
    <property type="entry name" value="TRANSTHYRETIN_1"/>
    <property type="match status" value="1"/>
</dbReference>
<gene>
    <name evidence="10" type="primary">uraH</name>
    <name evidence="10" type="ORF">FDO65_18320</name>
</gene>
<dbReference type="EMBL" id="SZZH01000006">
    <property type="protein sequence ID" value="TKV57135.1"/>
    <property type="molecule type" value="Genomic_DNA"/>
</dbReference>
<accession>A0A4V6CRQ6</accession>
<evidence type="ECO:0000256" key="2">
    <source>
        <dbReference type="ARBA" id="ARBA00002704"/>
    </source>
</evidence>
<feature type="domain" description="Transthyretin/hydroxyisourate hydrolase" evidence="9">
    <location>
        <begin position="4"/>
        <end position="111"/>
    </location>
</feature>
<dbReference type="GO" id="GO:0006144">
    <property type="term" value="P:purine nucleobase metabolic process"/>
    <property type="evidence" value="ECO:0007669"/>
    <property type="project" value="UniProtKB-KW"/>
</dbReference>
<comment type="similarity">
    <text evidence="3 8">Belongs to the transthyretin family. 5-hydroxyisourate hydrolase subfamily.</text>
</comment>
<comment type="function">
    <text evidence="2">Catalyzes the hydrolysis of 5-hydroxyisourate (HIU) to 2-oxo-4-hydroxy-4-carboxy-5-ureidoimidazoline (OHCU).</text>
</comment>
<sequence length="112" mass="11664">MTRLSTHVLDAALGRPAAGIPVVLESVAPDGGCVLVGEGVTDDDGRVGQVNTADLEPGEYRLSLATASYFTAHHGAVFYPAVAVTFVLDGARPHYHIAVLASTFSYTTYLGS</sequence>
<dbReference type="Proteomes" id="UP000306985">
    <property type="component" value="Unassembled WGS sequence"/>
</dbReference>
<organism evidence="10 11">
    <name type="scientific">Nakamurella flava</name>
    <dbReference type="NCBI Taxonomy" id="2576308"/>
    <lineage>
        <taxon>Bacteria</taxon>
        <taxon>Bacillati</taxon>
        <taxon>Actinomycetota</taxon>
        <taxon>Actinomycetes</taxon>
        <taxon>Nakamurellales</taxon>
        <taxon>Nakamurellaceae</taxon>
        <taxon>Nakamurella</taxon>
    </lineage>
</organism>
<reference evidence="10 11" key="1">
    <citation type="submission" date="2019-05" db="EMBL/GenBank/DDBJ databases">
        <title>Nakamurella sp. N5BH11, whole genome shotgun sequence.</title>
        <authorList>
            <person name="Tuo L."/>
        </authorList>
    </citation>
    <scope>NUCLEOTIDE SEQUENCE [LARGE SCALE GENOMIC DNA]</scope>
    <source>
        <strain evidence="10 11">N5BH11</strain>
    </source>
</reference>
<keyword evidence="11" id="KW-1185">Reference proteome</keyword>
<dbReference type="PRINTS" id="PR00189">
    <property type="entry name" value="TRNSTHYRETIN"/>
</dbReference>
<evidence type="ECO:0000313" key="11">
    <source>
        <dbReference type="Proteomes" id="UP000306985"/>
    </source>
</evidence>
<dbReference type="InterPro" id="IPR000895">
    <property type="entry name" value="Transthyretin/HIU_hydrolase"/>
</dbReference>
<dbReference type="PANTHER" id="PTHR10395">
    <property type="entry name" value="URICASE AND TRANSTHYRETIN-RELATED"/>
    <property type="match status" value="1"/>
</dbReference>
<protein>
    <recommendedName>
        <fullName evidence="8">5-hydroxyisourate hydrolase</fullName>
        <shortName evidence="8">HIU hydrolase</shortName>
        <shortName evidence="8">HIUHase</shortName>
        <ecNumber evidence="8">3.5.2.17</ecNumber>
    </recommendedName>
</protein>
<comment type="caution">
    <text evidence="10">The sequence shown here is derived from an EMBL/GenBank/DDBJ whole genome shotgun (WGS) entry which is preliminary data.</text>
</comment>
<dbReference type="InterPro" id="IPR023416">
    <property type="entry name" value="Transthyretin/HIU_hydrolase_d"/>
</dbReference>
<evidence type="ECO:0000256" key="5">
    <source>
        <dbReference type="ARBA" id="ARBA00022631"/>
    </source>
</evidence>
<keyword evidence="5 8" id="KW-0659">Purine metabolism</keyword>
<comment type="subunit">
    <text evidence="4 8">Homotetramer.</text>
</comment>
<evidence type="ECO:0000313" key="10">
    <source>
        <dbReference type="EMBL" id="TKV57135.1"/>
    </source>
</evidence>